<dbReference type="PRINTS" id="PR00453">
    <property type="entry name" value="VWFADOMAIN"/>
</dbReference>
<comment type="caution">
    <text evidence="23">The sequence shown here is derived from an EMBL/GenBank/DDBJ whole genome shotgun (WGS) entry which is preliminary data.</text>
</comment>
<keyword evidence="4" id="KW-0646">Protease inhibitor</keyword>
<dbReference type="CDD" id="cd01482">
    <property type="entry name" value="vWA_collagen_alphaI-XII-like"/>
    <property type="match status" value="1"/>
</dbReference>
<dbReference type="Pfam" id="PF01391">
    <property type="entry name" value="Collagen"/>
    <property type="match status" value="4"/>
</dbReference>
<dbReference type="GO" id="GO:0007399">
    <property type="term" value="P:nervous system development"/>
    <property type="evidence" value="ECO:0007669"/>
    <property type="project" value="TreeGrafter"/>
</dbReference>
<evidence type="ECO:0000256" key="7">
    <source>
        <dbReference type="ARBA" id="ARBA00022869"/>
    </source>
</evidence>
<feature type="region of interest" description="Disordered" evidence="18">
    <location>
        <begin position="2538"/>
        <end position="2563"/>
    </location>
</feature>
<dbReference type="InterPro" id="IPR003961">
    <property type="entry name" value="FN3_dom"/>
</dbReference>
<dbReference type="Gene3D" id="2.60.40.10">
    <property type="entry name" value="Immunoglobulins"/>
    <property type="match status" value="9"/>
</dbReference>
<dbReference type="Pfam" id="PF00014">
    <property type="entry name" value="Kunitz_BPTI"/>
    <property type="match status" value="1"/>
</dbReference>
<keyword evidence="8" id="KW-0130">Cell adhesion</keyword>
<dbReference type="InterPro" id="IPR002035">
    <property type="entry name" value="VWF_A"/>
</dbReference>
<dbReference type="FunFam" id="2.60.40.10:FF:001333">
    <property type="entry name" value="collagen alpha-1(VII) chain isoform X2"/>
    <property type="match status" value="1"/>
</dbReference>
<dbReference type="GO" id="GO:0007507">
    <property type="term" value="P:heart development"/>
    <property type="evidence" value="ECO:0007669"/>
    <property type="project" value="TreeGrafter"/>
</dbReference>
<dbReference type="PRINTS" id="PR00759">
    <property type="entry name" value="BASICPTASE"/>
</dbReference>
<evidence type="ECO:0000259" key="20">
    <source>
        <dbReference type="PROSITE" id="PS50234"/>
    </source>
</evidence>
<dbReference type="PANTHER" id="PTHR46708">
    <property type="entry name" value="TENASCIN"/>
    <property type="match status" value="1"/>
</dbReference>
<dbReference type="CDD" id="cd00063">
    <property type="entry name" value="FN3"/>
    <property type="match status" value="9"/>
</dbReference>
<feature type="domain" description="Fibronectin type-III" evidence="22">
    <location>
        <begin position="234"/>
        <end position="329"/>
    </location>
</feature>
<gene>
    <name evidence="23" type="ORF">Cadr_000020309</name>
</gene>
<evidence type="ECO:0000256" key="9">
    <source>
        <dbReference type="ARBA" id="ARBA00022900"/>
    </source>
</evidence>
<accession>A0A5N4CZR9</accession>
<dbReference type="PANTHER" id="PTHR46708:SF7">
    <property type="entry name" value="FIBRONECTIN TYPE-III DOMAIN-CONTAINING PROTEIN"/>
    <property type="match status" value="1"/>
</dbReference>
<feature type="compositionally biased region" description="Low complexity" evidence="18">
    <location>
        <begin position="2691"/>
        <end position="2705"/>
    </location>
</feature>
<keyword evidence="12" id="KW-0325">Glycoprotein</keyword>
<keyword evidence="13" id="KW-0379">Hydroxylation</keyword>
<dbReference type="SUPFAM" id="SSF53300">
    <property type="entry name" value="vWA-like"/>
    <property type="match status" value="2"/>
</dbReference>
<dbReference type="FunFam" id="4.10.410.10:FF:000019">
    <property type="entry name" value="collagen alpha-1(VII) chain"/>
    <property type="match status" value="1"/>
</dbReference>
<keyword evidence="10 23" id="KW-0176">Collagen</keyword>
<keyword evidence="11" id="KW-1015">Disulfide bond</keyword>
<dbReference type="InterPro" id="IPR050991">
    <property type="entry name" value="ECM_Regulatory_Proteins"/>
</dbReference>
<evidence type="ECO:0000313" key="23">
    <source>
        <dbReference type="EMBL" id="KAB1264318.1"/>
    </source>
</evidence>
<feature type="region of interest" description="Disordered" evidence="18">
    <location>
        <begin position="2171"/>
        <end position="2287"/>
    </location>
</feature>
<dbReference type="FunFam" id="3.40.50.410:FF:000001">
    <property type="entry name" value="Collagen, type XII, alpha 1"/>
    <property type="match status" value="1"/>
</dbReference>
<dbReference type="GO" id="GO:0005604">
    <property type="term" value="C:basement membrane"/>
    <property type="evidence" value="ECO:0007669"/>
    <property type="project" value="UniProtKB-SubCell"/>
</dbReference>
<evidence type="ECO:0000256" key="11">
    <source>
        <dbReference type="ARBA" id="ARBA00023157"/>
    </source>
</evidence>
<dbReference type="FunFam" id="2.60.40.10:FF:001646">
    <property type="entry name" value="Collagen, type VII, alpha 1"/>
    <property type="match status" value="1"/>
</dbReference>
<dbReference type="Pfam" id="PF00041">
    <property type="entry name" value="fn3"/>
    <property type="match status" value="8"/>
</dbReference>
<evidence type="ECO:0000256" key="15">
    <source>
        <dbReference type="ARBA" id="ARBA00064977"/>
    </source>
</evidence>
<evidence type="ECO:0000259" key="21">
    <source>
        <dbReference type="PROSITE" id="PS50279"/>
    </source>
</evidence>
<name>A0A5N4CZR9_CAMDR</name>
<keyword evidence="9" id="KW-0722">Serine protease inhibitor</keyword>
<feature type="compositionally biased region" description="Low complexity" evidence="18">
    <location>
        <begin position="2462"/>
        <end position="2479"/>
    </location>
</feature>
<dbReference type="InterPro" id="IPR013783">
    <property type="entry name" value="Ig-like_fold"/>
</dbReference>
<feature type="compositionally biased region" description="Polar residues" evidence="18">
    <location>
        <begin position="3065"/>
        <end position="3081"/>
    </location>
</feature>
<dbReference type="InterPro" id="IPR020901">
    <property type="entry name" value="Prtase_inh_Kunz-CS"/>
</dbReference>
<dbReference type="InterPro" id="IPR002223">
    <property type="entry name" value="Kunitz_BPTI"/>
</dbReference>
<feature type="compositionally biased region" description="Basic and acidic residues" evidence="18">
    <location>
        <begin position="2540"/>
        <end position="2563"/>
    </location>
</feature>
<dbReference type="GO" id="GO:0004867">
    <property type="term" value="F:serine-type endopeptidase inhibitor activity"/>
    <property type="evidence" value="ECO:0007669"/>
    <property type="project" value="UniProtKB-KW"/>
</dbReference>
<dbReference type="SUPFAM" id="SSF49265">
    <property type="entry name" value="Fibronectin type III"/>
    <property type="match status" value="5"/>
</dbReference>
<feature type="chain" id="PRO_5024410032" description="Collagen alpha-1(VII) chain" evidence="19">
    <location>
        <begin position="24"/>
        <end position="3092"/>
    </location>
</feature>
<dbReference type="FunFam" id="2.60.40.10:FF:001175">
    <property type="entry name" value="Putative collagen alpha-1vii chain"/>
    <property type="match status" value="1"/>
</dbReference>
<feature type="compositionally biased region" description="Basic and acidic residues" evidence="18">
    <location>
        <begin position="2652"/>
        <end position="2688"/>
    </location>
</feature>
<feature type="signal peptide" evidence="19">
    <location>
        <begin position="1"/>
        <end position="23"/>
    </location>
</feature>
<comment type="subunit">
    <text evidence="15">Homotrimer. Interacts with MIA3/TANGO1; facilitating its loading into transport carriers and subsequent secretion.</text>
</comment>
<comment type="function">
    <text evidence="14">Stratified squamous epithelial basement membrane protein that forms anchoring fibrils which may contribute to epithelial basement membrane organization and adherence by interacting with extracellular matrix (ECM) proteins such as type IV collagen.</text>
</comment>
<keyword evidence="24" id="KW-1185">Reference proteome</keyword>
<evidence type="ECO:0000256" key="4">
    <source>
        <dbReference type="ARBA" id="ARBA00022690"/>
    </source>
</evidence>
<evidence type="ECO:0000256" key="2">
    <source>
        <dbReference type="ARBA" id="ARBA00022525"/>
    </source>
</evidence>
<dbReference type="Gene3D" id="1.20.5.320">
    <property type="entry name" value="6-Phosphogluconate Dehydrogenase, domain 3"/>
    <property type="match status" value="1"/>
</dbReference>
<dbReference type="InterPro" id="IPR008160">
    <property type="entry name" value="Collagen"/>
</dbReference>
<dbReference type="GO" id="GO:0043394">
    <property type="term" value="F:proteoglycan binding"/>
    <property type="evidence" value="ECO:0007669"/>
    <property type="project" value="TreeGrafter"/>
</dbReference>
<feature type="domain" description="Fibronectin type-III" evidence="22">
    <location>
        <begin position="330"/>
        <end position="416"/>
    </location>
</feature>
<feature type="region of interest" description="Disordered" evidence="18">
    <location>
        <begin position="1306"/>
        <end position="1336"/>
    </location>
</feature>
<dbReference type="GO" id="GO:0007044">
    <property type="term" value="P:cell-substrate junction assembly"/>
    <property type="evidence" value="ECO:0007669"/>
    <property type="project" value="TreeGrafter"/>
</dbReference>
<feature type="domain" description="Fibronectin type-III" evidence="22">
    <location>
        <begin position="724"/>
        <end position="821"/>
    </location>
</feature>
<dbReference type="Pfam" id="PF00092">
    <property type="entry name" value="VWA"/>
    <property type="match status" value="2"/>
</dbReference>
<dbReference type="InterPro" id="IPR036880">
    <property type="entry name" value="Kunitz_BPTI_sf"/>
</dbReference>
<evidence type="ECO:0000256" key="8">
    <source>
        <dbReference type="ARBA" id="ARBA00022889"/>
    </source>
</evidence>
<evidence type="ECO:0000313" key="24">
    <source>
        <dbReference type="Proteomes" id="UP000299084"/>
    </source>
</evidence>
<evidence type="ECO:0000256" key="18">
    <source>
        <dbReference type="SAM" id="MobiDB-lite"/>
    </source>
</evidence>
<evidence type="ECO:0000256" key="10">
    <source>
        <dbReference type="ARBA" id="ARBA00023119"/>
    </source>
</evidence>
<protein>
    <recommendedName>
        <fullName evidence="16">Collagen alpha-1(VII) chain</fullName>
    </recommendedName>
    <alternativeName>
        <fullName evidence="17">Long-chain collagen</fullName>
    </alternativeName>
</protein>
<feature type="domain" description="Fibronectin type-III" evidence="22">
    <location>
        <begin position="824"/>
        <end position="912"/>
    </location>
</feature>
<keyword evidence="3" id="KW-0272">Extracellular matrix</keyword>
<dbReference type="GO" id="GO:0007160">
    <property type="term" value="P:cell-matrix adhesion"/>
    <property type="evidence" value="ECO:0007669"/>
    <property type="project" value="TreeGrafter"/>
</dbReference>
<dbReference type="CDD" id="cd22627">
    <property type="entry name" value="Kunitz_collagen_alpha1_VII"/>
    <property type="match status" value="1"/>
</dbReference>
<dbReference type="GO" id="GO:0005581">
    <property type="term" value="C:collagen trimer"/>
    <property type="evidence" value="ECO:0007669"/>
    <property type="project" value="UniProtKB-KW"/>
</dbReference>
<feature type="region of interest" description="Disordered" evidence="18">
    <location>
        <begin position="3059"/>
        <end position="3092"/>
    </location>
</feature>
<evidence type="ECO:0000256" key="5">
    <source>
        <dbReference type="ARBA" id="ARBA00022729"/>
    </source>
</evidence>
<evidence type="ECO:0000259" key="22">
    <source>
        <dbReference type="PROSITE" id="PS50853"/>
    </source>
</evidence>
<feature type="domain" description="Fibronectin type-III" evidence="22">
    <location>
        <begin position="915"/>
        <end position="1003"/>
    </location>
</feature>
<proteinExistence type="predicted"/>
<evidence type="ECO:0000256" key="6">
    <source>
        <dbReference type="ARBA" id="ARBA00022737"/>
    </source>
</evidence>
<feature type="region of interest" description="Disordered" evidence="18">
    <location>
        <begin position="2462"/>
        <end position="2525"/>
    </location>
</feature>
<dbReference type="SUPFAM" id="SSF57362">
    <property type="entry name" value="BPTI-like"/>
    <property type="match status" value="1"/>
</dbReference>
<evidence type="ECO:0000256" key="16">
    <source>
        <dbReference type="ARBA" id="ARBA00067314"/>
    </source>
</evidence>
<keyword evidence="6" id="KW-0677">Repeat</keyword>
<feature type="region of interest" description="Disordered" evidence="18">
    <location>
        <begin position="2019"/>
        <end position="2042"/>
    </location>
</feature>
<dbReference type="FunFam" id="3.40.50.410:FF:000072">
    <property type="entry name" value="collagen alpha-1(VII) chain"/>
    <property type="match status" value="1"/>
</dbReference>
<evidence type="ECO:0000256" key="1">
    <source>
        <dbReference type="ARBA" id="ARBA00004302"/>
    </source>
</evidence>
<evidence type="ECO:0000256" key="14">
    <source>
        <dbReference type="ARBA" id="ARBA00053615"/>
    </source>
</evidence>
<dbReference type="InterPro" id="IPR036116">
    <property type="entry name" value="FN3_sf"/>
</dbReference>
<dbReference type="GO" id="GO:0005576">
    <property type="term" value="C:extracellular region"/>
    <property type="evidence" value="ECO:0007669"/>
    <property type="project" value="UniProtKB-ARBA"/>
</dbReference>
<keyword evidence="7" id="KW-0084">Basement membrane</keyword>
<sequence>MRLRLLVAALCAGILARAPRVRAQHRERVTCTRLYAADIVFLLDGSSSIGRSNFREVRAFLEGLVLPFSGAAGAQGVRFAAVQYSDDPRTEFGLDALGSGSDVIRAIHELSYKGGNTRTGAAILHVADHVFQPQLARPGVPKVCILITDGKSQDLVDPAAQRLKGQGIKLFAVGIKNADPEELKRVASQPTSDFFFFVNDFSILRTLLPLVSRRVCTTAGGVPVTLPPEVLTSGPRDLVLSEPGSQSLRVQWTAASGPVTGYKVQYAPLTGLGQPVSSERREVSVSAGETNVRLQGLRPLTEYQVTVVALYANSIGEAVSGTARTTALEGPELTIQNTTAHSLLVTWRTVPGATGYRVTWRVLSGGATQQQELGPGQGSVLLRDLEPGTDYEVTVSALLGRSMGPATSLTARTDTSVEQTLRAVILGPTSILLSWNLVPEARGYRLEWRRESGLEVPQKVVLPSDVTRYQLDGLQPGTEYRLTLYTLLEGREVATPATVVPTGSEMPVGPVMDLQATELPGQRMRVSWSPVPSATEYRITVRSTQGVERTLVLPGSQTAFDLDDVRAGLSYMVRVLARVGTREGAASVLTVHREPETPLAIPGLRVVASDATRVRVAWGPVPGASGFRISWRTDNGQCGVYGKVTEGNHQGVRAGDRGSRQEPCQHFSLILGLESSQTLPPESTATDITGLRPGTSYQVAVSALRGREEGPAAVIVARTDPLGPVKTVHVTQASSSSVTITWNRVPGATGYRISWQSGHGGAGVLEGTRSPEKSQLVSGEATLAEVDGLEPDMEYTVRVWAHAAGVDGTPASVVVRTDPQPVGSVSKLQIINASSDVLRITWVGVTGATAYRLAWGRSEGGPMREQMLPGNTDSAEIRGLEGGVSYSVRVTALVGDREGAPVSIVVTTPPAAPPALETLRVVQRGEHSLRLGWQPVPGARGFRLRWRPEGGQEQSRVLGPELSSYELDRLEPATHYRIWLSVLGPAGEGAPSEVTAYTGVFFPLLMTYSDFLHPMTPKLPRVPSTELRVVDTSIDSVTLAWTPVSGVSSYILSWRPLRGPGQELPVASQTLPGVSNSQRVTGLEPGTSYIFSLTPVREGVQGREASVTHNPVCPQGLMDVVFLLHTTRDNAHRAEAVRGALERLVSALGPLGPQAVQVGLLSYSHRPSPLFSLNSSHDLGVILQKIRNIPYMDPSGNNLGTAVVTAHRYLLAPDAPGRRQHVPGVMVLLVDEPLRGDIFSPIREAQAAGLKVMMLGLAGADQEQLRRLVPGMDPVQTFFAVDDGLSLDRAVSSLATALCQTALTTQPQPEPCSVHCPKGQKGEPGEMGLKGQAGPPGPPGLPGRIGVPGPQGPPGRTIAKGERGPMGVSLGQMGLQAALAALGLLEPLAQRAPQGGRALVENLESEGLEARRGSRESLDKSLEARDQGFLGGKGTLDYRAPLDLVAHWGTQDPVVPQDYLEHQVTKVIVGRGVFLEVLDPKAQLAPLEKKEKRATVRMEPQASQGNLGPRVSGAYGDFLEMLAPKANADPLAQWDPRDHRELLDVLELRVLKGHQDPLAAEERRGSLVALETLQCGDPVTSEQRLLGPIGAGAKGEKASLARVKGGCYREMWGRLGPKELLESKESGAHLAWFFLETLAPRETLETGVPSASLAEQDPQVTRGLLERRETLGGLVPQVLLAPEDEMVKLERKVTRVPRVTQVCLEKLASVAFGGHLELGGLWVRKETREILERMDEMGVLDYLDPRATVGSQVPQDPLDGWWTWDLEPERRESLGTVDRRVLEDPRVTPAPLEPLGRGASVDFGGPQAHRGTQVFEAQQEKRVTEVPLAWMAAVGWMGNQEPLAPLGCRVLRARPGTQGETDFQASEENRASLAPLAPQEHQENLGTLAKTGGRERREIRAPLGEKVVMAPRVSVELLAALDSRAPQAFRGRSALLARAFLAFREIQAPRVTVERLDPKENSWVQQLTSQCLQGLPGERGLRGEPGSLPNVERLLENIGIKTSALREIVETWDESSGSFLPVPERRRGPKGDPGERGPPGKEVAPLAFLETAGRREIVETLALRGHLACPLGRGVPLDLLALPGSLGSLVFLGSQAGLGVWERQEDQERGENGERKENVENRAETALLASLDPPGPLAPRTPPLAWTAETPCGDSDSITLWDIVTVDEAGSGLSREQGPPGLKGAKGEPGSEGDQGPKGDRGVPGIKGDRGEPGQRGQDGSPGLPGERGVAGPEGKPGPQGLRGTPGPVGGHGDPGPPGAPGLAGPSGPQGPSGLKVSTDMCGGSPERQAHQDAAFLDQLDLWDFLAPLVLQALWVLKGHQVCLDKWGRQGSRECQVVTVSVEKMETEEPLVCRGPQVCLALSDLKESLDPWGPLDRLWSGPLEQRERRELLEALLETWWESREPKVTEDCQGLGARRVKPAVWESLETLVKMNVFGLHLSSGFMFLLSQVLFMLFFQGQKGAPGPKGQKGDPGVAVQGPPGPVGPPGLKGDLGPPGPPGAPGIVGFPGQTGPRGEMGQPGPSGERVRVLGHMVWQASQGEREPQAPQGHLDHQGQREHLAPLDSKETRETLEQGFPGPEASVGSQVSGVKMAALAWRDHEDSWWVPVGKVLWGPPGSRGERGEKGDAGPPGLKGEKGDSAVIMGPPGPRGAKGDMGERGPRGIDGDKGPRGDSGDPGEKGAKGEPGDKGSAGLLGARGLTGLKASPAPGADSEPYGEPGAAGIPGDPGSPGKDGAPGVRGDKGDVGFMGPRGLKGERGIKGACGLDGEKGDKGEAGPLGRPGLAGRKGDMGEPGVPGQSGAPGKEGLIGPKGDRGFDGQPGPKGDQGEKGERGPPGIGGFPGPRGNDGSSGPPGPPGSVGPKGPEGLQGQKGERGPPGESVVGAPGAPGTPGERGEQGRPGPPGPRGEKGEAALTEDDIRGLVRQEMSQHCACQGQFIASGSRPLPSYAADTAGPQLHAVPVLRVSHAEEEGRLPPEDDEYEYSEYSVEEYQDPEAPWDGDAPDPCSLPLDEGSCTAYTLRWYHRAMPGGMEACHPFVYGGCGGNANRFGTREACERRCPPRMAQSQGTGQTAEDNSQPARQVLPGAEARK</sequence>
<feature type="domain" description="Fibronectin type-III" evidence="22">
    <location>
        <begin position="417"/>
        <end position="507"/>
    </location>
</feature>
<dbReference type="PROSITE" id="PS00280">
    <property type="entry name" value="BPTI_KUNITZ_1"/>
    <property type="match status" value="1"/>
</dbReference>
<dbReference type="InterPro" id="IPR036465">
    <property type="entry name" value="vWFA_dom_sf"/>
</dbReference>
<feature type="domain" description="BPTI/Kunitz inhibitor" evidence="21">
    <location>
        <begin position="3007"/>
        <end position="3060"/>
    </location>
</feature>
<reference evidence="23 24" key="1">
    <citation type="journal article" date="2019" name="Mol. Ecol. Resour.">
        <title>Improving Illumina assemblies with Hi-C and long reads: an example with the North African dromedary.</title>
        <authorList>
            <person name="Elbers J.P."/>
            <person name="Rogers M.F."/>
            <person name="Perelman P.L."/>
            <person name="Proskuryakova A.A."/>
            <person name="Serdyukova N.A."/>
            <person name="Johnson W.E."/>
            <person name="Horin P."/>
            <person name="Corander J."/>
            <person name="Murphy D."/>
            <person name="Burger P.A."/>
        </authorList>
    </citation>
    <scope>NUCLEOTIDE SEQUENCE [LARGE SCALE GENOMIC DNA]</scope>
    <source>
        <strain evidence="23">Drom800</strain>
        <tissue evidence="23">Blood</tissue>
    </source>
</reference>
<feature type="compositionally biased region" description="Low complexity" evidence="18">
    <location>
        <begin position="2261"/>
        <end position="2274"/>
    </location>
</feature>
<dbReference type="GO" id="GO:0005178">
    <property type="term" value="F:integrin binding"/>
    <property type="evidence" value="ECO:0007669"/>
    <property type="project" value="TreeGrafter"/>
</dbReference>
<feature type="domain" description="Fibronectin type-III" evidence="22">
    <location>
        <begin position="1023"/>
        <end position="1116"/>
    </location>
</feature>
<dbReference type="Gene3D" id="3.40.50.410">
    <property type="entry name" value="von Willebrand factor, type A domain"/>
    <property type="match status" value="2"/>
</dbReference>
<feature type="compositionally biased region" description="Basic and acidic residues" evidence="18">
    <location>
        <begin position="2023"/>
        <end position="2039"/>
    </location>
</feature>
<dbReference type="PROSITE" id="PS50853">
    <property type="entry name" value="FN3"/>
    <property type="match status" value="8"/>
</dbReference>
<feature type="compositionally biased region" description="Gly residues" evidence="18">
    <location>
        <begin position="2834"/>
        <end position="2843"/>
    </location>
</feature>
<feature type="compositionally biased region" description="Basic and acidic residues" evidence="18">
    <location>
        <begin position="2195"/>
        <end position="2213"/>
    </location>
</feature>
<dbReference type="Gene3D" id="4.10.410.10">
    <property type="entry name" value="Pancreatic trypsin inhibitor Kunitz domain"/>
    <property type="match status" value="1"/>
</dbReference>
<dbReference type="CDD" id="cd01450">
    <property type="entry name" value="vWFA_subfamily_ECM"/>
    <property type="match status" value="1"/>
</dbReference>
<feature type="region of interest" description="Disordered" evidence="18">
    <location>
        <begin position="2613"/>
        <end position="2912"/>
    </location>
</feature>
<keyword evidence="5 19" id="KW-0732">Signal</keyword>
<evidence type="ECO:0000256" key="19">
    <source>
        <dbReference type="SAM" id="SignalP"/>
    </source>
</evidence>
<evidence type="ECO:0000256" key="17">
    <source>
        <dbReference type="ARBA" id="ARBA00081956"/>
    </source>
</evidence>
<dbReference type="EMBL" id="JWIN03000017">
    <property type="protein sequence ID" value="KAB1264318.1"/>
    <property type="molecule type" value="Genomic_DNA"/>
</dbReference>
<organism evidence="23 24">
    <name type="scientific">Camelus dromedarius</name>
    <name type="common">Dromedary</name>
    <name type="synonym">Arabian camel</name>
    <dbReference type="NCBI Taxonomy" id="9838"/>
    <lineage>
        <taxon>Eukaryota</taxon>
        <taxon>Metazoa</taxon>
        <taxon>Chordata</taxon>
        <taxon>Craniata</taxon>
        <taxon>Vertebrata</taxon>
        <taxon>Euteleostomi</taxon>
        <taxon>Mammalia</taxon>
        <taxon>Eutheria</taxon>
        <taxon>Laurasiatheria</taxon>
        <taxon>Artiodactyla</taxon>
        <taxon>Tylopoda</taxon>
        <taxon>Camelidae</taxon>
        <taxon>Camelus</taxon>
    </lineage>
</organism>
<dbReference type="PROSITE" id="PS50279">
    <property type="entry name" value="BPTI_KUNITZ_2"/>
    <property type="match status" value="1"/>
</dbReference>
<dbReference type="FunFam" id="2.60.40.10:FF:001566">
    <property type="entry name" value="collagen alpha-1(VII) chain isoform X2"/>
    <property type="match status" value="1"/>
</dbReference>
<evidence type="ECO:0000256" key="12">
    <source>
        <dbReference type="ARBA" id="ARBA00023180"/>
    </source>
</evidence>
<feature type="domain" description="VWFA" evidence="20">
    <location>
        <begin position="1119"/>
        <end position="1294"/>
    </location>
</feature>
<dbReference type="SMART" id="SM00131">
    <property type="entry name" value="KU"/>
    <property type="match status" value="1"/>
</dbReference>
<dbReference type="SMART" id="SM00327">
    <property type="entry name" value="VWA"/>
    <property type="match status" value="2"/>
</dbReference>
<evidence type="ECO:0000256" key="13">
    <source>
        <dbReference type="ARBA" id="ARBA00023278"/>
    </source>
</evidence>
<comment type="subcellular location">
    <subcellularLocation>
        <location evidence="1">Secreted</location>
        <location evidence="1">Extracellular space</location>
        <location evidence="1">Extracellular matrix</location>
        <location evidence="1">Basement membrane</location>
    </subcellularLocation>
</comment>
<dbReference type="Proteomes" id="UP000299084">
    <property type="component" value="Unassembled WGS sequence"/>
</dbReference>
<dbReference type="FunFam" id="2.60.40.10:FF:000307">
    <property type="entry name" value="collagen alpha-1(VII) chain isoform X1"/>
    <property type="match status" value="4"/>
</dbReference>
<evidence type="ECO:0000256" key="3">
    <source>
        <dbReference type="ARBA" id="ARBA00022530"/>
    </source>
</evidence>
<feature type="domain" description="Fibronectin type-III" evidence="22">
    <location>
        <begin position="510"/>
        <end position="597"/>
    </location>
</feature>
<dbReference type="GO" id="GO:0005201">
    <property type="term" value="F:extracellular matrix structural constituent"/>
    <property type="evidence" value="ECO:0007669"/>
    <property type="project" value="TreeGrafter"/>
</dbReference>
<dbReference type="SMART" id="SM00060">
    <property type="entry name" value="FN3"/>
    <property type="match status" value="9"/>
</dbReference>
<feature type="domain" description="VWFA" evidence="20">
    <location>
        <begin position="38"/>
        <end position="211"/>
    </location>
</feature>
<dbReference type="PROSITE" id="PS50234">
    <property type="entry name" value="VWFA"/>
    <property type="match status" value="2"/>
</dbReference>
<keyword evidence="2" id="KW-0964">Secreted</keyword>